<reference evidence="11 12" key="1">
    <citation type="submission" date="2013-10" db="EMBL/GenBank/DDBJ databases">
        <title>Salinisphaera orenii MK-B5 Genome Sequencing.</title>
        <authorList>
            <person name="Lai Q."/>
            <person name="Li C."/>
            <person name="Shao Z."/>
        </authorList>
    </citation>
    <scope>NUCLEOTIDE SEQUENCE [LARGE SCALE GENOMIC DNA]</scope>
    <source>
        <strain evidence="11 12">MK-B5</strain>
    </source>
</reference>
<accession>A0A423PXI9</accession>
<feature type="chain" id="PRO_5019592900" description="Outer membrane protein assembly factor BamA" evidence="8">
    <location>
        <begin position="23"/>
        <end position="780"/>
    </location>
</feature>
<feature type="domain" description="POTRA" evidence="10">
    <location>
        <begin position="354"/>
        <end position="428"/>
    </location>
</feature>
<dbReference type="GO" id="GO:1990063">
    <property type="term" value="C:Bam protein complex"/>
    <property type="evidence" value="ECO:0007669"/>
    <property type="project" value="TreeGrafter"/>
</dbReference>
<dbReference type="InterPro" id="IPR000184">
    <property type="entry name" value="Bac_surfAg_D15"/>
</dbReference>
<dbReference type="AlphaFoldDB" id="A0A423PXI9"/>
<comment type="caution">
    <text evidence="11">The sequence shown here is derived from an EMBL/GenBank/DDBJ whole genome shotgun (WGS) entry which is preliminary data.</text>
</comment>
<proteinExistence type="inferred from homology"/>
<name>A0A423PXI9_9GAMM</name>
<dbReference type="GO" id="GO:0051205">
    <property type="term" value="P:protein insertion into membrane"/>
    <property type="evidence" value="ECO:0007669"/>
    <property type="project" value="UniProtKB-UniRule"/>
</dbReference>
<feature type="domain" description="POTRA" evidence="10">
    <location>
        <begin position="26"/>
        <end position="93"/>
    </location>
</feature>
<comment type="subcellular location">
    <subcellularLocation>
        <location evidence="8">Cell outer membrane</location>
    </subcellularLocation>
    <subcellularLocation>
        <location evidence="1">Membrane</location>
    </subcellularLocation>
</comment>
<dbReference type="Gene3D" id="2.40.160.50">
    <property type="entry name" value="membrane protein fhac: a member of the omp85/tpsb transporter family"/>
    <property type="match status" value="1"/>
</dbReference>
<keyword evidence="7 8" id="KW-0998">Cell outer membrane</keyword>
<keyword evidence="3 8" id="KW-0812">Transmembrane</keyword>
<evidence type="ECO:0000256" key="4">
    <source>
        <dbReference type="ARBA" id="ARBA00022729"/>
    </source>
</evidence>
<dbReference type="PANTHER" id="PTHR12815">
    <property type="entry name" value="SORTING AND ASSEMBLY MACHINERY SAMM50 PROTEIN FAMILY MEMBER"/>
    <property type="match status" value="1"/>
</dbReference>
<dbReference type="NCBIfam" id="TIGR03303">
    <property type="entry name" value="OM_YaeT"/>
    <property type="match status" value="1"/>
</dbReference>
<evidence type="ECO:0000256" key="2">
    <source>
        <dbReference type="ARBA" id="ARBA00022452"/>
    </source>
</evidence>
<dbReference type="InterPro" id="IPR039910">
    <property type="entry name" value="D15-like"/>
</dbReference>
<dbReference type="HAMAP" id="MF_01430">
    <property type="entry name" value="OM_assembly_BamA"/>
    <property type="match status" value="1"/>
</dbReference>
<sequence length="780" mass="87635" precursor="true">MPRILMRALVVLLCFYAAGAWAQYDFRVQDVRVTGVQRLEPGTVLTYLPLSTGDRLSQARAQQAIRALYDTGLFENVTLQREGNTLVVDVVERPEIARFTIEGNEQIGGDQLKESLEQQGLAQGELYKRSLVDQLDQELRRQYYANGYYSVQLDSEVTELDNNRVAIDIDVQEGPVASIKDINIIGNERFSDDQLRDVFQLESSAPFYTHPLTFWRDRDRYSRERLLGDLESLNSFYQDRGYIRFNVSSIQVSLSPDKRDIFLTINVDEGAQYTISDYEFAGDMIVPETTLQRLVDVEAGEIFRRSEVDGSASRISSGLADFGYAFAEVDPLTQVDEEDKTVDLTFFIDPGKRAYVRQITFSGNEKTNDETLRREMRQFEGAPFSRSGVERSRTRLARLPFMQDVQVDTQKVAGSEDLVDVNYDVSERAAGTLQFGVGFSDAQGFLINGSVSHSNFRGTGNKVSLQAETNDYARSVGASWTDPYFTDEGVSRTISAFYRDTDQLIRIGSGFDLNSVGGAMTFGLPITEYSQIRAGLGVERNEINSAVNRDGEQRLSDELAEFINENGREATTYELQTGWQRDTRNRTFFATRGSNSQVEFNIKGPGSDLEYYDVSFEHQRYFRIGAWIPGLSDKVVLQTDGRIAQTDIWGQGEDVPPYDNFFGGGARSVRGFSNGGIGPQDSFDNPYGGQFLTTLQNELVIPTFLESDNKSTRLAAFYDIGSVYEEASDFDASELRKSAGVAFYWFTPFFGLLRVSYAAYVDGQPGDDTDRFQFSFGVGL</sequence>
<evidence type="ECO:0000313" key="11">
    <source>
        <dbReference type="EMBL" id="ROO30333.1"/>
    </source>
</evidence>
<keyword evidence="6 8" id="KW-0472">Membrane</keyword>
<evidence type="ECO:0000256" key="1">
    <source>
        <dbReference type="ARBA" id="ARBA00004370"/>
    </source>
</evidence>
<comment type="function">
    <text evidence="8">Part of the outer membrane protein assembly complex, which is involved in assembly and insertion of beta-barrel proteins into the outer membrane.</text>
</comment>
<keyword evidence="5 8" id="KW-0677">Repeat</keyword>
<evidence type="ECO:0000256" key="9">
    <source>
        <dbReference type="NCBIfam" id="TIGR03303"/>
    </source>
</evidence>
<evidence type="ECO:0000259" key="10">
    <source>
        <dbReference type="PROSITE" id="PS51779"/>
    </source>
</evidence>
<dbReference type="Pfam" id="PF01103">
    <property type="entry name" value="Omp85"/>
    <property type="match status" value="1"/>
</dbReference>
<dbReference type="Proteomes" id="UP000283993">
    <property type="component" value="Unassembled WGS sequence"/>
</dbReference>
<feature type="domain" description="POTRA" evidence="10">
    <location>
        <begin position="177"/>
        <end position="270"/>
    </location>
</feature>
<feature type="domain" description="POTRA" evidence="10">
    <location>
        <begin position="94"/>
        <end position="174"/>
    </location>
</feature>
<protein>
    <recommendedName>
        <fullName evidence="8 9">Outer membrane protein assembly factor BamA</fullName>
    </recommendedName>
</protein>
<evidence type="ECO:0000313" key="12">
    <source>
        <dbReference type="Proteomes" id="UP000283993"/>
    </source>
</evidence>
<gene>
    <name evidence="8" type="primary">bamA</name>
    <name evidence="11" type="ORF">SAOR_00315</name>
</gene>
<comment type="subunit">
    <text evidence="8">Part of the Bam complex.</text>
</comment>
<evidence type="ECO:0000256" key="8">
    <source>
        <dbReference type="HAMAP-Rule" id="MF_01430"/>
    </source>
</evidence>
<evidence type="ECO:0000256" key="5">
    <source>
        <dbReference type="ARBA" id="ARBA00022737"/>
    </source>
</evidence>
<evidence type="ECO:0000256" key="7">
    <source>
        <dbReference type="ARBA" id="ARBA00023237"/>
    </source>
</evidence>
<dbReference type="InterPro" id="IPR010827">
    <property type="entry name" value="BamA/TamA_POTRA"/>
</dbReference>
<dbReference type="InterPro" id="IPR034746">
    <property type="entry name" value="POTRA"/>
</dbReference>
<dbReference type="EMBL" id="AYKH01000001">
    <property type="protein sequence ID" value="ROO30333.1"/>
    <property type="molecule type" value="Genomic_DNA"/>
</dbReference>
<dbReference type="GO" id="GO:0043165">
    <property type="term" value="P:Gram-negative-bacterium-type cell outer membrane assembly"/>
    <property type="evidence" value="ECO:0007669"/>
    <property type="project" value="UniProtKB-UniRule"/>
</dbReference>
<dbReference type="RefSeq" id="WP_123629721.1">
    <property type="nucleotide sequence ID" value="NZ_AYKH01000001.1"/>
</dbReference>
<organism evidence="11 12">
    <name type="scientific">Salinisphaera orenii MK-B5</name>
    <dbReference type="NCBI Taxonomy" id="856730"/>
    <lineage>
        <taxon>Bacteria</taxon>
        <taxon>Pseudomonadati</taxon>
        <taxon>Pseudomonadota</taxon>
        <taxon>Gammaproteobacteria</taxon>
        <taxon>Salinisphaerales</taxon>
        <taxon>Salinisphaeraceae</taxon>
        <taxon>Salinisphaera</taxon>
    </lineage>
</organism>
<keyword evidence="12" id="KW-1185">Reference proteome</keyword>
<dbReference type="Pfam" id="PF07244">
    <property type="entry name" value="POTRA"/>
    <property type="match status" value="5"/>
</dbReference>
<dbReference type="PIRSF" id="PIRSF006076">
    <property type="entry name" value="OM_assembly_OMP85"/>
    <property type="match status" value="1"/>
</dbReference>
<dbReference type="PROSITE" id="PS51779">
    <property type="entry name" value="POTRA"/>
    <property type="match status" value="4"/>
</dbReference>
<dbReference type="PANTHER" id="PTHR12815:SF23">
    <property type="entry name" value="OUTER MEMBRANE PROTEIN ASSEMBLY FACTOR BAMA"/>
    <property type="match status" value="1"/>
</dbReference>
<evidence type="ECO:0000256" key="6">
    <source>
        <dbReference type="ARBA" id="ARBA00023136"/>
    </source>
</evidence>
<evidence type="ECO:0000256" key="3">
    <source>
        <dbReference type="ARBA" id="ARBA00022692"/>
    </source>
</evidence>
<dbReference type="Gene3D" id="3.10.20.310">
    <property type="entry name" value="membrane protein fhac"/>
    <property type="match status" value="5"/>
</dbReference>
<comment type="similarity">
    <text evidence="8">Belongs to the BamA family.</text>
</comment>
<keyword evidence="4 8" id="KW-0732">Signal</keyword>
<keyword evidence="2 8" id="KW-1134">Transmembrane beta strand</keyword>
<dbReference type="InterPro" id="IPR023707">
    <property type="entry name" value="OM_assembly_BamA"/>
</dbReference>
<feature type="signal peptide" evidence="8">
    <location>
        <begin position="1"/>
        <end position="22"/>
    </location>
</feature>